<evidence type="ECO:0000259" key="1">
    <source>
        <dbReference type="Pfam" id="PF07603"/>
    </source>
</evidence>
<proteinExistence type="predicted"/>
<evidence type="ECO:0000313" key="2">
    <source>
        <dbReference type="EMBL" id="AKS42612.1"/>
    </source>
</evidence>
<dbReference type="Pfam" id="PF07603">
    <property type="entry name" value="Lcl_C"/>
    <property type="match status" value="1"/>
</dbReference>
<evidence type="ECO:0000313" key="3">
    <source>
        <dbReference type="Proteomes" id="UP000066624"/>
    </source>
</evidence>
<dbReference type="EMBL" id="CP012154">
    <property type="protein sequence ID" value="AKS42612.1"/>
    <property type="molecule type" value="Genomic_DNA"/>
</dbReference>
<sequence length="181" mass="20562">MTQLRIRTTLTLLLLMAFSTATVAQDSHCQLGIGEDEASTPSDEFELPRDGTVIHVRTDLQWAQCALGQGWSRDSCTGQAESMTWSEAQTAIDELNRTGELGGYTDWRLPTREELETIVEKCREAPAINDDIFPDTPWAGFWTSSLDTEEEGDAWFIGFYYGLTLEYSRDSSYRVRPVRYR</sequence>
<gene>
    <name evidence="2" type="ORF">WM2015_2249</name>
</gene>
<reference evidence="2 3" key="1">
    <citation type="submission" date="2015-07" db="EMBL/GenBank/DDBJ databases">
        <authorList>
            <person name="Noorani M."/>
        </authorList>
    </citation>
    <scope>NUCLEOTIDE SEQUENCE [LARGE SCALE GENOMIC DNA]</scope>
    <source>
        <strain evidence="2 3">KCTC 42284</strain>
    </source>
</reference>
<name>A0A0K0XYA3_9GAMM</name>
<dbReference type="AlphaFoldDB" id="A0A0K0XYA3"/>
<dbReference type="PANTHER" id="PTHR35812">
    <property type="entry name" value="LIPOPROTEIN"/>
    <property type="match status" value="1"/>
</dbReference>
<dbReference type="STRING" id="1579979.WM2015_2249"/>
<dbReference type="Proteomes" id="UP000066624">
    <property type="component" value="Chromosome"/>
</dbReference>
<dbReference type="PANTHER" id="PTHR35812:SF1">
    <property type="entry name" value="LIPOPROTEIN"/>
    <property type="match status" value="1"/>
</dbReference>
<dbReference type="RefSeq" id="WP_169751164.1">
    <property type="nucleotide sequence ID" value="NZ_CP012154.1"/>
</dbReference>
<organism evidence="2 3">
    <name type="scientific">Wenzhouxiangella marina</name>
    <dbReference type="NCBI Taxonomy" id="1579979"/>
    <lineage>
        <taxon>Bacteria</taxon>
        <taxon>Pseudomonadati</taxon>
        <taxon>Pseudomonadota</taxon>
        <taxon>Gammaproteobacteria</taxon>
        <taxon>Chromatiales</taxon>
        <taxon>Wenzhouxiangellaceae</taxon>
        <taxon>Wenzhouxiangella</taxon>
    </lineage>
</organism>
<dbReference type="InterPro" id="IPR011460">
    <property type="entry name" value="Lcl_C"/>
</dbReference>
<keyword evidence="3" id="KW-1185">Reference proteome</keyword>
<dbReference type="KEGG" id="wma:WM2015_2249"/>
<protein>
    <recommendedName>
        <fullName evidence="1">Lcl C-terminal domain-containing protein</fullName>
    </recommendedName>
</protein>
<accession>A0A0K0XYA3</accession>
<feature type="domain" description="Lcl C-terminal" evidence="1">
    <location>
        <begin position="51"/>
        <end position="179"/>
    </location>
</feature>